<protein>
    <submittedName>
        <fullName evidence="1">Uncharacterized protein</fullName>
    </submittedName>
</protein>
<name>A0ABP8V9D6_9GAMM</name>
<evidence type="ECO:0000313" key="1">
    <source>
        <dbReference type="EMBL" id="GAA4652049.1"/>
    </source>
</evidence>
<accession>A0ABP8V9D6</accession>
<sequence>MVFCRADIMSRIEYAPGIRLAPGMTAEEFEQRFGNLDGVKAILFRCEMQNLRASMNKAATASPDQLRKKEFDLAADVRGPRNNLD</sequence>
<dbReference type="EMBL" id="BAABFL010000468">
    <property type="protein sequence ID" value="GAA4652049.1"/>
    <property type="molecule type" value="Genomic_DNA"/>
</dbReference>
<reference evidence="2" key="1">
    <citation type="journal article" date="2019" name="Int. J. Syst. Evol. Microbiol.">
        <title>The Global Catalogue of Microorganisms (GCM) 10K type strain sequencing project: providing services to taxonomists for standard genome sequencing and annotation.</title>
        <authorList>
            <consortium name="The Broad Institute Genomics Platform"/>
            <consortium name="The Broad Institute Genome Sequencing Center for Infectious Disease"/>
            <person name="Wu L."/>
            <person name="Ma J."/>
        </authorList>
    </citation>
    <scope>NUCLEOTIDE SEQUENCE [LARGE SCALE GENOMIC DNA]</scope>
    <source>
        <strain evidence="2">JCM 17805</strain>
    </source>
</reference>
<proteinExistence type="predicted"/>
<dbReference type="Proteomes" id="UP001500604">
    <property type="component" value="Unassembled WGS sequence"/>
</dbReference>
<evidence type="ECO:0000313" key="2">
    <source>
        <dbReference type="Proteomes" id="UP001500604"/>
    </source>
</evidence>
<keyword evidence="2" id="KW-1185">Reference proteome</keyword>
<gene>
    <name evidence="1" type="ORF">GCM10023116_43330</name>
</gene>
<organism evidence="1 2">
    <name type="scientific">Kistimonas scapharcae</name>
    <dbReference type="NCBI Taxonomy" id="1036133"/>
    <lineage>
        <taxon>Bacteria</taxon>
        <taxon>Pseudomonadati</taxon>
        <taxon>Pseudomonadota</taxon>
        <taxon>Gammaproteobacteria</taxon>
        <taxon>Oceanospirillales</taxon>
        <taxon>Endozoicomonadaceae</taxon>
        <taxon>Kistimonas</taxon>
    </lineage>
</organism>
<comment type="caution">
    <text evidence="1">The sequence shown here is derived from an EMBL/GenBank/DDBJ whole genome shotgun (WGS) entry which is preliminary data.</text>
</comment>